<evidence type="ECO:0000256" key="1">
    <source>
        <dbReference type="ARBA" id="ARBA00011198"/>
    </source>
</evidence>
<protein>
    <recommendedName>
        <fullName evidence="3 7">UDP-N-acetylglucosamine transferase subunit ALG13</fullName>
        <ecNumber evidence="2 7">2.4.1.141</ecNumber>
    </recommendedName>
    <alternativeName>
        <fullName evidence="5 7">Asparagine-linked glycosylation protein 13</fullName>
    </alternativeName>
</protein>
<organism evidence="9 10">
    <name type="scientific">Fusarium redolens</name>
    <dbReference type="NCBI Taxonomy" id="48865"/>
    <lineage>
        <taxon>Eukaryota</taxon>
        <taxon>Fungi</taxon>
        <taxon>Dikarya</taxon>
        <taxon>Ascomycota</taxon>
        <taxon>Pezizomycotina</taxon>
        <taxon>Sordariomycetes</taxon>
        <taxon>Hypocreomycetidae</taxon>
        <taxon>Hypocreales</taxon>
        <taxon>Nectriaceae</taxon>
        <taxon>Fusarium</taxon>
        <taxon>Fusarium redolens species complex</taxon>
    </lineage>
</organism>
<dbReference type="GO" id="GO:0043541">
    <property type="term" value="C:UDP-N-acetylglucosamine transferase complex"/>
    <property type="evidence" value="ECO:0007669"/>
    <property type="project" value="TreeGrafter"/>
</dbReference>
<evidence type="ECO:0000256" key="7">
    <source>
        <dbReference type="RuleBase" id="RU362128"/>
    </source>
</evidence>
<feature type="domain" description="Glycosyl transferase family 28 C-terminal" evidence="8">
    <location>
        <begin position="9"/>
        <end position="160"/>
    </location>
</feature>
<dbReference type="Proteomes" id="UP000720189">
    <property type="component" value="Unassembled WGS sequence"/>
</dbReference>
<evidence type="ECO:0000313" key="10">
    <source>
        <dbReference type="Proteomes" id="UP000720189"/>
    </source>
</evidence>
<dbReference type="EC" id="2.4.1.141" evidence="2 7"/>
<dbReference type="PANTHER" id="PTHR47043:SF1">
    <property type="entry name" value="UDP-N-ACETYLGLUCOSAMINE TRANSFERASE SUBUNIT ALG13"/>
    <property type="match status" value="1"/>
</dbReference>
<reference evidence="9" key="1">
    <citation type="journal article" date="2021" name="Nat. Commun.">
        <title>Genetic determinants of endophytism in the Arabidopsis root mycobiome.</title>
        <authorList>
            <person name="Mesny F."/>
            <person name="Miyauchi S."/>
            <person name="Thiergart T."/>
            <person name="Pickel B."/>
            <person name="Atanasova L."/>
            <person name="Karlsson M."/>
            <person name="Huettel B."/>
            <person name="Barry K.W."/>
            <person name="Haridas S."/>
            <person name="Chen C."/>
            <person name="Bauer D."/>
            <person name="Andreopoulos W."/>
            <person name="Pangilinan J."/>
            <person name="LaButti K."/>
            <person name="Riley R."/>
            <person name="Lipzen A."/>
            <person name="Clum A."/>
            <person name="Drula E."/>
            <person name="Henrissat B."/>
            <person name="Kohler A."/>
            <person name="Grigoriev I.V."/>
            <person name="Martin F.M."/>
            <person name="Hacquard S."/>
        </authorList>
    </citation>
    <scope>NUCLEOTIDE SEQUENCE</scope>
    <source>
        <strain evidence="9">MPI-CAGE-AT-0023</strain>
    </source>
</reference>
<dbReference type="SUPFAM" id="SSF53756">
    <property type="entry name" value="UDP-Glycosyltransferase/glycogen phosphorylase"/>
    <property type="match status" value="1"/>
</dbReference>
<dbReference type="OrthoDB" id="20273at2759"/>
<evidence type="ECO:0000256" key="2">
    <source>
        <dbReference type="ARBA" id="ARBA00012614"/>
    </source>
</evidence>
<accession>A0A9P9HEY3</accession>
<proteinExistence type="inferred from homology"/>
<keyword evidence="7" id="KW-0256">Endoplasmic reticulum</keyword>
<dbReference type="EMBL" id="JAGMUX010000006">
    <property type="protein sequence ID" value="KAH7255857.1"/>
    <property type="molecule type" value="Genomic_DNA"/>
</dbReference>
<evidence type="ECO:0000313" key="9">
    <source>
        <dbReference type="EMBL" id="KAH7255857.1"/>
    </source>
</evidence>
<comment type="subcellular location">
    <subcellularLocation>
        <location evidence="7">Endoplasmic reticulum</location>
    </subcellularLocation>
</comment>
<keyword evidence="7" id="KW-0328">Glycosyltransferase</keyword>
<evidence type="ECO:0000256" key="4">
    <source>
        <dbReference type="ARBA" id="ARBA00024804"/>
    </source>
</evidence>
<comment type="subunit">
    <text evidence="1 7">Heterodimer with ALG14 to form a functional enzyme.</text>
</comment>
<dbReference type="InterPro" id="IPR052474">
    <property type="entry name" value="UDP-GlcNAc_transferase"/>
</dbReference>
<name>A0A9P9HEY3_FUSRE</name>
<evidence type="ECO:0000256" key="6">
    <source>
        <dbReference type="ARBA" id="ARBA00048184"/>
    </source>
</evidence>
<dbReference type="InterPro" id="IPR007235">
    <property type="entry name" value="Glyco_trans_28_C"/>
</dbReference>
<comment type="function">
    <text evidence="4 7">Involved in protein N-glycosylation. Essential for the second step of the dolichol-linked oligosaccharide pathway.</text>
</comment>
<dbReference type="Pfam" id="PF04101">
    <property type="entry name" value="Glyco_tran_28_C"/>
    <property type="match status" value="1"/>
</dbReference>
<dbReference type="PANTHER" id="PTHR47043">
    <property type="entry name" value="UDP-N-ACETYLGLUCOSAMINE TRANSFERASE SUBUNIT ALG13"/>
    <property type="match status" value="1"/>
</dbReference>
<evidence type="ECO:0000256" key="5">
    <source>
        <dbReference type="ARBA" id="ARBA00032061"/>
    </source>
</evidence>
<keyword evidence="7" id="KW-0808">Transferase</keyword>
<gene>
    <name evidence="7" type="primary">ALG13</name>
    <name evidence="9" type="ORF">BKA55DRAFT_688849</name>
</gene>
<comment type="similarity">
    <text evidence="7">Belongs to the glycosyltransferase 28 family.</text>
</comment>
<evidence type="ECO:0000259" key="8">
    <source>
        <dbReference type="Pfam" id="PF04101"/>
    </source>
</evidence>
<comment type="catalytic activity">
    <reaction evidence="6">
        <text>an N-acetyl-alpha-D-glucosaminyl-diphospho-di-trans,poly-cis-dolichol + UDP-N-acetyl-alpha-D-glucosamine = an N,N'-diacetylchitobiosyl-diphospho-di-trans,poly-cis-dolichol + UDP + H(+)</text>
        <dbReference type="Rhea" id="RHEA:23380"/>
        <dbReference type="Rhea" id="RHEA-COMP:19507"/>
        <dbReference type="Rhea" id="RHEA-COMP:19510"/>
        <dbReference type="ChEBI" id="CHEBI:15378"/>
        <dbReference type="ChEBI" id="CHEBI:57269"/>
        <dbReference type="ChEBI" id="CHEBI:57705"/>
        <dbReference type="ChEBI" id="CHEBI:58223"/>
        <dbReference type="ChEBI" id="CHEBI:58427"/>
        <dbReference type="EC" id="2.4.1.141"/>
    </reaction>
</comment>
<keyword evidence="10" id="KW-1185">Reference proteome</keyword>
<evidence type="ECO:0000256" key="3">
    <source>
        <dbReference type="ARBA" id="ARBA00017468"/>
    </source>
</evidence>
<comment type="caution">
    <text evidence="9">The sequence shown here is derived from an EMBL/GenBank/DDBJ whole genome shotgun (WGS) entry which is preliminary data.</text>
</comment>
<dbReference type="GO" id="GO:0006488">
    <property type="term" value="P:dolichol-linked oligosaccharide biosynthetic process"/>
    <property type="evidence" value="ECO:0007669"/>
    <property type="project" value="TreeGrafter"/>
</dbReference>
<sequence length="208" mass="23347">MEESHLERVCLVTVGATTGFTKLVESVLQPSFWQYLSSQRFTGLRVQCGPDIVWASKQLAGRKDDVPSGLYIDLFAAKKNLMKEEMSLCKEADCKRQLGLVISHAGTGTILDAWKMGLPLIVVPNKQLLNDHQTEMARHLSKEGYAIMSSGSTGDLEEAIHKVGLLWEENKTRWPPHIVPSQQPKRLRLWDLAPEEVAKEQNATMVHD</sequence>
<dbReference type="GO" id="GO:0004577">
    <property type="term" value="F:N-acetylglucosaminyldiphosphodolichol N-acetylglucosaminyltransferase activity"/>
    <property type="evidence" value="ECO:0007669"/>
    <property type="project" value="UniProtKB-EC"/>
</dbReference>
<dbReference type="AlphaFoldDB" id="A0A9P9HEY3"/>
<dbReference type="Gene3D" id="3.40.50.2000">
    <property type="entry name" value="Glycogen Phosphorylase B"/>
    <property type="match status" value="1"/>
</dbReference>